<comment type="caution">
    <text evidence="3">The sequence shown here is derived from an EMBL/GenBank/DDBJ whole genome shotgun (WGS) entry which is preliminary data.</text>
</comment>
<evidence type="ECO:0000259" key="2">
    <source>
        <dbReference type="Pfam" id="PF13944"/>
    </source>
</evidence>
<dbReference type="EMBL" id="JABZGR010000012">
    <property type="protein sequence ID" value="MBF0970401.1"/>
    <property type="molecule type" value="Genomic_DNA"/>
</dbReference>
<dbReference type="Gene3D" id="2.40.128.350">
    <property type="match status" value="1"/>
</dbReference>
<protein>
    <submittedName>
        <fullName evidence="3">Calycin-like domain-containing protein</fullName>
    </submittedName>
</protein>
<sequence length="309" mass="33419">MKKLFLLLCIALAGQKGLAQSVTINKTDGSKVTFTAAEIKNIEFNAGAQQADTTLFHTYKGYITVTNSMFQNKYFGDKAEIRVLKTGEKYLCRFVDPQWGDGLFSLDMQGQNMSGTGKIKIASPGGSAKEYEASYKGTMRNVVFTIPALMGGTTINWTYGPAPTTSGIAGEYKGTDVIKVGSAFGPFTVTDAVYKVVANADGTINVTIPEEQYNGTPMGDLTLSSFTISNIALEEASKAYVRDYSADGIKAHFTAKKDGKTVMDKEYEFKKAKITLKLTEDGKLSIVNGFQLGAMPFPITATYTGEKTN</sequence>
<organism evidence="3 4">
    <name type="scientific">Alloprevotella tannerae</name>
    <dbReference type="NCBI Taxonomy" id="76122"/>
    <lineage>
        <taxon>Bacteria</taxon>
        <taxon>Pseudomonadati</taxon>
        <taxon>Bacteroidota</taxon>
        <taxon>Bacteroidia</taxon>
        <taxon>Bacteroidales</taxon>
        <taxon>Prevotellaceae</taxon>
        <taxon>Alloprevotella</taxon>
    </lineage>
</organism>
<dbReference type="Gene3D" id="2.40.128.340">
    <property type="match status" value="1"/>
</dbReference>
<gene>
    <name evidence="3" type="ORF">HXK21_05105</name>
</gene>
<dbReference type="InterPro" id="IPR024311">
    <property type="entry name" value="Lipocalin-like"/>
</dbReference>
<feature type="domain" description="Lipocalin-like" evidence="2">
    <location>
        <begin position="168"/>
        <end position="306"/>
    </location>
</feature>
<proteinExistence type="predicted"/>
<name>A0A929RXA2_9BACT</name>
<dbReference type="Proteomes" id="UP000704068">
    <property type="component" value="Unassembled WGS sequence"/>
</dbReference>
<accession>A0A929RXA2</accession>
<evidence type="ECO:0000313" key="4">
    <source>
        <dbReference type="Proteomes" id="UP000704068"/>
    </source>
</evidence>
<keyword evidence="1" id="KW-0732">Signal</keyword>
<dbReference type="AlphaFoldDB" id="A0A929RXA2"/>
<evidence type="ECO:0000256" key="1">
    <source>
        <dbReference type="SAM" id="SignalP"/>
    </source>
</evidence>
<reference evidence="3" key="1">
    <citation type="submission" date="2020-04" db="EMBL/GenBank/DDBJ databases">
        <title>Deep metagenomics examines the oral microbiome during advanced dental caries in children, revealing novel taxa and co-occurrences with host molecules.</title>
        <authorList>
            <person name="Baker J.L."/>
            <person name="Morton J.T."/>
            <person name="Dinis M."/>
            <person name="Alvarez R."/>
            <person name="Tran N.C."/>
            <person name="Knight R."/>
            <person name="Edlund A."/>
        </authorList>
    </citation>
    <scope>NUCLEOTIDE SEQUENCE</scope>
    <source>
        <strain evidence="3">JCVI_34_bin.1</strain>
    </source>
</reference>
<dbReference type="Pfam" id="PF13944">
    <property type="entry name" value="Calycin_like"/>
    <property type="match status" value="1"/>
</dbReference>
<feature type="chain" id="PRO_5037871570" evidence="1">
    <location>
        <begin position="20"/>
        <end position="309"/>
    </location>
</feature>
<feature type="signal peptide" evidence="1">
    <location>
        <begin position="1"/>
        <end position="19"/>
    </location>
</feature>
<dbReference type="RefSeq" id="WP_303763796.1">
    <property type="nucleotide sequence ID" value="NZ_JABZGR010000012.1"/>
</dbReference>
<evidence type="ECO:0000313" key="3">
    <source>
        <dbReference type="EMBL" id="MBF0970401.1"/>
    </source>
</evidence>